<protein>
    <recommendedName>
        <fullName evidence="4">Bacterial membrane protein YfhO</fullName>
    </recommendedName>
</protein>
<dbReference type="EMBL" id="JXYS01000075">
    <property type="protein sequence ID" value="KJF16756.1"/>
    <property type="molecule type" value="Genomic_DNA"/>
</dbReference>
<feature type="transmembrane region" description="Helical" evidence="1">
    <location>
        <begin position="193"/>
        <end position="210"/>
    </location>
</feature>
<dbReference type="RefSeq" id="WP_152626053.1">
    <property type="nucleotide sequence ID" value="NZ_JXYS01000075.1"/>
</dbReference>
<dbReference type="Proteomes" id="UP000032360">
    <property type="component" value="Unassembled WGS sequence"/>
</dbReference>
<dbReference type="OrthoDB" id="231679at2"/>
<feature type="transmembrane region" description="Helical" evidence="1">
    <location>
        <begin position="326"/>
        <end position="351"/>
    </location>
</feature>
<evidence type="ECO:0000313" key="3">
    <source>
        <dbReference type="Proteomes" id="UP000032360"/>
    </source>
</evidence>
<keyword evidence="1" id="KW-0472">Membrane</keyword>
<feature type="transmembrane region" description="Helical" evidence="1">
    <location>
        <begin position="357"/>
        <end position="380"/>
    </location>
</feature>
<keyword evidence="1" id="KW-1133">Transmembrane helix</keyword>
<gene>
    <name evidence="2" type="ORF">AXFE_24210</name>
</gene>
<dbReference type="AlphaFoldDB" id="A0A0D8HI44"/>
<feature type="transmembrane region" description="Helical" evidence="1">
    <location>
        <begin position="387"/>
        <end position="407"/>
    </location>
</feature>
<reference evidence="2 3" key="1">
    <citation type="submission" date="2015-01" db="EMBL/GenBank/DDBJ databases">
        <title>Draft genome of the acidophilic iron oxidizer Acidithrix ferrooxidans strain Py-F3.</title>
        <authorList>
            <person name="Poehlein A."/>
            <person name="Eisen S."/>
            <person name="Schloemann M."/>
            <person name="Johnson B.D."/>
            <person name="Daniel R."/>
            <person name="Muehling M."/>
        </authorList>
    </citation>
    <scope>NUCLEOTIDE SEQUENCE [LARGE SCALE GENOMIC DNA]</scope>
    <source>
        <strain evidence="2 3">Py-F3</strain>
    </source>
</reference>
<keyword evidence="3" id="KW-1185">Reference proteome</keyword>
<feature type="transmembrane region" description="Helical" evidence="1">
    <location>
        <begin position="293"/>
        <end position="314"/>
    </location>
</feature>
<evidence type="ECO:0008006" key="4">
    <source>
        <dbReference type="Google" id="ProtNLM"/>
    </source>
</evidence>
<feature type="transmembrane region" description="Helical" evidence="1">
    <location>
        <begin position="222"/>
        <end position="245"/>
    </location>
</feature>
<organism evidence="2 3">
    <name type="scientific">Acidithrix ferrooxidans</name>
    <dbReference type="NCBI Taxonomy" id="1280514"/>
    <lineage>
        <taxon>Bacteria</taxon>
        <taxon>Bacillati</taxon>
        <taxon>Actinomycetota</taxon>
        <taxon>Acidimicrobiia</taxon>
        <taxon>Acidimicrobiales</taxon>
        <taxon>Acidimicrobiaceae</taxon>
        <taxon>Acidithrix</taxon>
    </lineage>
</organism>
<feature type="transmembrane region" description="Helical" evidence="1">
    <location>
        <begin position="838"/>
        <end position="860"/>
    </location>
</feature>
<feature type="transmembrane region" description="Helical" evidence="1">
    <location>
        <begin position="454"/>
        <end position="473"/>
    </location>
</feature>
<feature type="transmembrane region" description="Helical" evidence="1">
    <location>
        <begin position="120"/>
        <end position="138"/>
    </location>
</feature>
<sequence>MTLIILGRYYKILLGQASLFSDTNIIPKSYSVADPVAGSQITYYKEIAVNHAWSLGHLPIWLPKEGLGITLAGNQAAPWFVPEIVLHLLFPHNLSIWNVVALTIGACGSYLFARALNISYLGSIVVGLSYSLSGPAIANLNLDMINPLMVMPYLALSSTYLIDAINLNRNKYLWIAINTFVASQLFLSGFVEVLPIELITIGLITLTMILKTKGSWQSKIAMAALWSATLIAGFVAALVAIVPFLTPLTSYYSFQDTKSWSLHNPRYWLLSLFDYWSFGKAITSGSLQINNTVWTAGTPILFGLSATAPIALFIKRPSKDNHRAIALVMTAVVIFGILGFNDTFSVLNIFQLPPLNLIAMVRFLPFLWWLPLCILAGFGIDALKWRLPLISGFLLTASIIALLWLDIFKKGPAIFAIISKTNLSSTIATNLPIIAISIALPLVIVFLPNKFRAPVASIVSIWMILIMVPSTFYTTKVPTSQIRKISQILTNNGYQNSLTFSPFNYLLPSILIKNSIPSIQAFDVYFPKGYAYSLKKYFGNQSPFQPQSPIFPFAPAMINVPIDYQTIPELKALGVEVVIVSNPLNLSREIPLSAVKISNVPQSLNVSQQSFQKAFTTLLNIYDSRPDLQKAFTIDKSGTTLLKWAISVTNSSDTSAPQLAPFDQIYKSTLSYLRTQPNFTIYNYSTSGFRKPQLRLLGKTLVQGQIEFIYDIANGKNRTPLWVPKTINYSNNRNQDPIAISSNSVTIEASNLSKTLQNNAVNLTSIHFTENSSQMSASFKAARSGIVVIRQQISPGETVTVNNHKTKVLLVDNFMAGVKVRAGNNSIKISFTSPLQLIIFWGDLLLNFALLTTIIVLYFGRRLGSVCQDKQNDYLAQLTEG</sequence>
<evidence type="ECO:0000256" key="1">
    <source>
        <dbReference type="SAM" id="Phobius"/>
    </source>
</evidence>
<proteinExistence type="predicted"/>
<comment type="caution">
    <text evidence="2">The sequence shown here is derived from an EMBL/GenBank/DDBJ whole genome shotgun (WGS) entry which is preliminary data.</text>
</comment>
<evidence type="ECO:0000313" key="2">
    <source>
        <dbReference type="EMBL" id="KJF16756.1"/>
    </source>
</evidence>
<feature type="transmembrane region" description="Helical" evidence="1">
    <location>
        <begin position="94"/>
        <end position="113"/>
    </location>
</feature>
<accession>A0A0D8HI44</accession>
<keyword evidence="1" id="KW-0812">Transmembrane</keyword>
<name>A0A0D8HI44_9ACTN</name>
<feature type="transmembrane region" description="Helical" evidence="1">
    <location>
        <begin position="427"/>
        <end position="447"/>
    </location>
</feature>